<evidence type="ECO:0000259" key="7">
    <source>
        <dbReference type="PROSITE" id="PS50950"/>
    </source>
</evidence>
<dbReference type="SUPFAM" id="SSF57716">
    <property type="entry name" value="Glucocorticoid receptor-like (DNA-binding domain)"/>
    <property type="match status" value="1"/>
</dbReference>
<comment type="caution">
    <text evidence="8">The sequence shown here is derived from an EMBL/GenBank/DDBJ whole genome shotgun (WGS) entry which is preliminary data.</text>
</comment>
<gene>
    <name evidence="8" type="ORF">PV327_008103</name>
</gene>
<evidence type="ECO:0000313" key="9">
    <source>
        <dbReference type="Proteomes" id="UP001168972"/>
    </source>
</evidence>
<dbReference type="Pfam" id="PF05485">
    <property type="entry name" value="THAP"/>
    <property type="match status" value="1"/>
</dbReference>
<evidence type="ECO:0000256" key="3">
    <source>
        <dbReference type="ARBA" id="ARBA00022771"/>
    </source>
</evidence>
<dbReference type="Pfam" id="PF13613">
    <property type="entry name" value="HTH_Tnp_4"/>
    <property type="match status" value="1"/>
</dbReference>
<keyword evidence="3 6" id="KW-0863">Zinc-finger</keyword>
<protein>
    <recommendedName>
        <fullName evidence="7">THAP-type domain-containing protein</fullName>
    </recommendedName>
</protein>
<dbReference type="AlphaFoldDB" id="A0AA39F2E3"/>
<dbReference type="InterPro" id="IPR006612">
    <property type="entry name" value="THAP_Znf"/>
</dbReference>
<dbReference type="PANTHER" id="PTHR23080">
    <property type="entry name" value="THAP DOMAIN PROTEIN"/>
    <property type="match status" value="1"/>
</dbReference>
<dbReference type="GO" id="GO:0003677">
    <property type="term" value="F:DNA binding"/>
    <property type="evidence" value="ECO:0007669"/>
    <property type="project" value="UniProtKB-UniRule"/>
</dbReference>
<sequence>MEVGIFPKCKRSSNRLRCGVEHCNSKSNKDLHLTFHNFPKPGVRSVVVKKNLGTFEKVDKFQAWKNALKINKVHPRMKVCSLHFKKCDYILPDFDAKKRFLKKNAIPSCNLTKSLGVNISVKSESRLQRRSARDRVKISEKQNIKLEQPNIDVDESITVGSVSRSDDFDAEGIGNDPSEVNFDARTSTSSPGVNEIGVQVQTMFFTPTFMDLMTTENEFTAATGIQSYKILETIVGMVKLVFGETSSNCKMTLRERIIMTFVKLKQNLSYAFLALIFKKCTAVQCQRIFLTTLVMLSKCLKFAIPWPSKEEISRNLPQCFEGFEDTRVVINCTEINIQAPNKRCCQELTSSNYKSSATCKIMIGVTPAGLISYCSKAYGGRHSETVIFEQSDLIKLLEPGDAIMTDRQFLIEELCARNNWKLIRPPFIEDKKLEKNEAILMSKIAKARVHVERINQRIKDFEILGGTMSEQLIPVIDEIFTVVCGTVNLSTPIIKDDEFMKK</sequence>
<reference evidence="8" key="1">
    <citation type="journal article" date="2023" name="bioRxiv">
        <title>Scaffold-level genome assemblies of two parasitoid biocontrol wasps reveal the parthenogenesis mechanism and an associated novel virus.</title>
        <authorList>
            <person name="Inwood S."/>
            <person name="Skelly J."/>
            <person name="Guhlin J."/>
            <person name="Harrop T."/>
            <person name="Goldson S."/>
            <person name="Dearden P."/>
        </authorList>
    </citation>
    <scope>NUCLEOTIDE SEQUENCE</scope>
    <source>
        <strain evidence="8">Lincoln</strain>
        <tissue evidence="8">Whole body</tissue>
    </source>
</reference>
<dbReference type="GO" id="GO:0008270">
    <property type="term" value="F:zinc ion binding"/>
    <property type="evidence" value="ECO:0007669"/>
    <property type="project" value="UniProtKB-KW"/>
</dbReference>
<evidence type="ECO:0000256" key="1">
    <source>
        <dbReference type="ARBA" id="ARBA00001968"/>
    </source>
</evidence>
<dbReference type="PROSITE" id="PS50950">
    <property type="entry name" value="ZF_THAP"/>
    <property type="match status" value="1"/>
</dbReference>
<evidence type="ECO:0000256" key="2">
    <source>
        <dbReference type="ARBA" id="ARBA00022723"/>
    </source>
</evidence>
<evidence type="ECO:0000256" key="6">
    <source>
        <dbReference type="PROSITE-ProRule" id="PRU00309"/>
    </source>
</evidence>
<accession>A0AA39F2E3</accession>
<keyword evidence="2" id="KW-0479">Metal-binding</keyword>
<organism evidence="8 9">
    <name type="scientific">Microctonus hyperodae</name>
    <name type="common">Parasitoid wasp</name>
    <dbReference type="NCBI Taxonomy" id="165561"/>
    <lineage>
        <taxon>Eukaryota</taxon>
        <taxon>Metazoa</taxon>
        <taxon>Ecdysozoa</taxon>
        <taxon>Arthropoda</taxon>
        <taxon>Hexapoda</taxon>
        <taxon>Insecta</taxon>
        <taxon>Pterygota</taxon>
        <taxon>Neoptera</taxon>
        <taxon>Endopterygota</taxon>
        <taxon>Hymenoptera</taxon>
        <taxon>Apocrita</taxon>
        <taxon>Ichneumonoidea</taxon>
        <taxon>Braconidae</taxon>
        <taxon>Euphorinae</taxon>
        <taxon>Microctonus</taxon>
    </lineage>
</organism>
<dbReference type="EMBL" id="JAQQBR010001834">
    <property type="protein sequence ID" value="KAK0161684.1"/>
    <property type="molecule type" value="Genomic_DNA"/>
</dbReference>
<dbReference type="PANTHER" id="PTHR23080:SF141">
    <property type="entry name" value="TRANSPOSASE HELIX-TURN-HELIX DOMAIN-CONTAINING PROTEIN"/>
    <property type="match status" value="1"/>
</dbReference>
<keyword evidence="4" id="KW-0862">Zinc</keyword>
<evidence type="ECO:0000256" key="5">
    <source>
        <dbReference type="ARBA" id="ARBA00023125"/>
    </source>
</evidence>
<dbReference type="InterPro" id="IPR027805">
    <property type="entry name" value="Transposase_HTH_dom"/>
</dbReference>
<dbReference type="InterPro" id="IPR038441">
    <property type="entry name" value="THAP_Znf_sf"/>
</dbReference>
<name>A0AA39F2E3_MICHY</name>
<dbReference type="InterPro" id="IPR027806">
    <property type="entry name" value="HARBI1_dom"/>
</dbReference>
<dbReference type="Proteomes" id="UP001168972">
    <property type="component" value="Unassembled WGS sequence"/>
</dbReference>
<dbReference type="Gene3D" id="6.20.210.20">
    <property type="entry name" value="THAP domain"/>
    <property type="match status" value="1"/>
</dbReference>
<feature type="domain" description="THAP-type" evidence="7">
    <location>
        <begin position="14"/>
        <end position="110"/>
    </location>
</feature>
<reference evidence="8" key="2">
    <citation type="submission" date="2023-03" db="EMBL/GenBank/DDBJ databases">
        <authorList>
            <person name="Inwood S.N."/>
            <person name="Skelly J.G."/>
            <person name="Guhlin J."/>
            <person name="Harrop T.W.R."/>
            <person name="Goldson S.G."/>
            <person name="Dearden P.K."/>
        </authorList>
    </citation>
    <scope>NUCLEOTIDE SEQUENCE</scope>
    <source>
        <strain evidence="8">Lincoln</strain>
        <tissue evidence="8">Whole body</tissue>
    </source>
</reference>
<comment type="cofactor">
    <cofactor evidence="1">
        <name>a divalent metal cation</name>
        <dbReference type="ChEBI" id="CHEBI:60240"/>
    </cofactor>
</comment>
<dbReference type="Pfam" id="PF13359">
    <property type="entry name" value="DDE_Tnp_4"/>
    <property type="match status" value="1"/>
</dbReference>
<evidence type="ECO:0000313" key="8">
    <source>
        <dbReference type="EMBL" id="KAK0161684.1"/>
    </source>
</evidence>
<keyword evidence="5 6" id="KW-0238">DNA-binding</keyword>
<dbReference type="SMART" id="SM00980">
    <property type="entry name" value="THAP"/>
    <property type="match status" value="1"/>
</dbReference>
<proteinExistence type="predicted"/>
<keyword evidence="9" id="KW-1185">Reference proteome</keyword>
<evidence type="ECO:0000256" key="4">
    <source>
        <dbReference type="ARBA" id="ARBA00022833"/>
    </source>
</evidence>